<proteinExistence type="predicted"/>
<evidence type="ECO:0000259" key="13">
    <source>
        <dbReference type="Pfam" id="PF00520"/>
    </source>
</evidence>
<protein>
    <recommendedName>
        <fullName evidence="13">Ion transport domain-containing protein</fullName>
    </recommendedName>
</protein>
<accession>A0A382TXQ3</accession>
<evidence type="ECO:0000256" key="7">
    <source>
        <dbReference type="ARBA" id="ARBA00022958"/>
    </source>
</evidence>
<feature type="non-terminal residue" evidence="14">
    <location>
        <position position="182"/>
    </location>
</feature>
<reference evidence="14" key="1">
    <citation type="submission" date="2018-05" db="EMBL/GenBank/DDBJ databases">
        <authorList>
            <person name="Lanie J.A."/>
            <person name="Ng W.-L."/>
            <person name="Kazmierczak K.M."/>
            <person name="Andrzejewski T.M."/>
            <person name="Davidsen T.M."/>
            <person name="Wayne K.J."/>
            <person name="Tettelin H."/>
            <person name="Glass J.I."/>
            <person name="Rusch D."/>
            <person name="Podicherti R."/>
            <person name="Tsui H.-C.T."/>
            <person name="Winkler M.E."/>
        </authorList>
    </citation>
    <scope>NUCLEOTIDE SEQUENCE</scope>
</reference>
<dbReference type="AlphaFoldDB" id="A0A382TXQ3"/>
<evidence type="ECO:0000256" key="10">
    <source>
        <dbReference type="ARBA" id="ARBA00023136"/>
    </source>
</evidence>
<evidence type="ECO:0000256" key="12">
    <source>
        <dbReference type="SAM" id="Phobius"/>
    </source>
</evidence>
<evidence type="ECO:0000256" key="1">
    <source>
        <dbReference type="ARBA" id="ARBA00004141"/>
    </source>
</evidence>
<dbReference type="SUPFAM" id="SSF81324">
    <property type="entry name" value="Voltage-gated potassium channels"/>
    <property type="match status" value="1"/>
</dbReference>
<comment type="subcellular location">
    <subcellularLocation>
        <location evidence="1">Membrane</location>
        <topology evidence="1">Multi-pass membrane protein</topology>
    </subcellularLocation>
</comment>
<dbReference type="EMBL" id="UINC01139977">
    <property type="protein sequence ID" value="SVD26850.1"/>
    <property type="molecule type" value="Genomic_DNA"/>
</dbReference>
<evidence type="ECO:0000256" key="3">
    <source>
        <dbReference type="ARBA" id="ARBA00022538"/>
    </source>
</evidence>
<keyword evidence="6" id="KW-0851">Voltage-gated channel</keyword>
<dbReference type="PANTHER" id="PTHR11537">
    <property type="entry name" value="VOLTAGE-GATED POTASSIUM CHANNEL"/>
    <property type="match status" value="1"/>
</dbReference>
<evidence type="ECO:0000256" key="5">
    <source>
        <dbReference type="ARBA" id="ARBA00022826"/>
    </source>
</evidence>
<dbReference type="InterPro" id="IPR005821">
    <property type="entry name" value="Ion_trans_dom"/>
</dbReference>
<gene>
    <name evidence="14" type="ORF">METZ01_LOCUS379704</name>
</gene>
<feature type="transmembrane region" description="Helical" evidence="12">
    <location>
        <begin position="20"/>
        <end position="39"/>
    </location>
</feature>
<evidence type="ECO:0000313" key="14">
    <source>
        <dbReference type="EMBL" id="SVD26850.1"/>
    </source>
</evidence>
<dbReference type="Pfam" id="PF00520">
    <property type="entry name" value="Ion_trans"/>
    <property type="match status" value="1"/>
</dbReference>
<evidence type="ECO:0000256" key="4">
    <source>
        <dbReference type="ARBA" id="ARBA00022692"/>
    </source>
</evidence>
<keyword evidence="7" id="KW-0630">Potassium</keyword>
<evidence type="ECO:0000256" key="11">
    <source>
        <dbReference type="ARBA" id="ARBA00023303"/>
    </source>
</evidence>
<dbReference type="GO" id="GO:0005249">
    <property type="term" value="F:voltage-gated potassium channel activity"/>
    <property type="evidence" value="ECO:0007669"/>
    <property type="project" value="InterPro"/>
</dbReference>
<feature type="transmembrane region" description="Helical" evidence="12">
    <location>
        <begin position="84"/>
        <end position="105"/>
    </location>
</feature>
<evidence type="ECO:0000256" key="9">
    <source>
        <dbReference type="ARBA" id="ARBA00023065"/>
    </source>
</evidence>
<sequence>MQKRIIQCLNEPSTGFEKGITLFLILLVYVSIVQLAIEVRYPELAFSNKTAFLACEYFVLGIFTIEAGIRIIFDPNRWQYFKRFSGIVDLLAIVPGLLAIFLPFLDSTAWIRVLRLFRLLRIFKLVRYGEITGGITQVLTPFLAIAVGLKGIMVAVEGHDWWPEMNNLNVVIGVVGFSLAIL</sequence>
<keyword evidence="4 12" id="KW-0812">Transmembrane</keyword>
<keyword evidence="11" id="KW-0407">Ion channel</keyword>
<keyword evidence="8 12" id="KW-1133">Transmembrane helix</keyword>
<evidence type="ECO:0000256" key="8">
    <source>
        <dbReference type="ARBA" id="ARBA00022989"/>
    </source>
</evidence>
<dbReference type="Gene3D" id="1.20.120.350">
    <property type="entry name" value="Voltage-gated potassium channels. Chain C"/>
    <property type="match status" value="1"/>
</dbReference>
<feature type="transmembrane region" description="Helical" evidence="12">
    <location>
        <begin position="125"/>
        <end position="149"/>
    </location>
</feature>
<dbReference type="PANTHER" id="PTHR11537:SF254">
    <property type="entry name" value="POTASSIUM VOLTAGE-GATED CHANNEL PROTEIN SHAB"/>
    <property type="match status" value="1"/>
</dbReference>
<feature type="domain" description="Ion transport" evidence="13">
    <location>
        <begin position="21"/>
        <end position="132"/>
    </location>
</feature>
<name>A0A382TXQ3_9ZZZZ</name>
<keyword evidence="9" id="KW-0406">Ion transport</keyword>
<evidence type="ECO:0000256" key="6">
    <source>
        <dbReference type="ARBA" id="ARBA00022882"/>
    </source>
</evidence>
<keyword evidence="2" id="KW-0813">Transport</keyword>
<keyword evidence="5" id="KW-0631">Potassium channel</keyword>
<keyword evidence="10 12" id="KW-0472">Membrane</keyword>
<feature type="transmembrane region" description="Helical" evidence="12">
    <location>
        <begin position="51"/>
        <end position="72"/>
    </location>
</feature>
<dbReference type="PRINTS" id="PR00169">
    <property type="entry name" value="KCHANNEL"/>
</dbReference>
<dbReference type="InterPro" id="IPR028325">
    <property type="entry name" value="VG_K_chnl"/>
</dbReference>
<keyword evidence="3" id="KW-0633">Potassium transport</keyword>
<organism evidence="14">
    <name type="scientific">marine metagenome</name>
    <dbReference type="NCBI Taxonomy" id="408172"/>
    <lineage>
        <taxon>unclassified sequences</taxon>
        <taxon>metagenomes</taxon>
        <taxon>ecological metagenomes</taxon>
    </lineage>
</organism>
<dbReference type="GO" id="GO:0008076">
    <property type="term" value="C:voltage-gated potassium channel complex"/>
    <property type="evidence" value="ECO:0007669"/>
    <property type="project" value="InterPro"/>
</dbReference>
<dbReference type="InterPro" id="IPR027359">
    <property type="entry name" value="Volt_channel_dom_sf"/>
</dbReference>
<dbReference type="GO" id="GO:0001508">
    <property type="term" value="P:action potential"/>
    <property type="evidence" value="ECO:0007669"/>
    <property type="project" value="TreeGrafter"/>
</dbReference>
<evidence type="ECO:0000256" key="2">
    <source>
        <dbReference type="ARBA" id="ARBA00022448"/>
    </source>
</evidence>